<feature type="transmembrane region" description="Helical" evidence="1">
    <location>
        <begin position="319"/>
        <end position="337"/>
    </location>
</feature>
<gene>
    <name evidence="3" type="ORF">TRFO_20052</name>
</gene>
<reference evidence="3" key="1">
    <citation type="submission" date="2016-10" db="EMBL/GenBank/DDBJ databases">
        <authorList>
            <person name="Benchimol M."/>
            <person name="Almeida L.G."/>
            <person name="Vasconcelos A.T."/>
            <person name="Perreira-Neves A."/>
            <person name="Rosa I.A."/>
            <person name="Tasca T."/>
            <person name="Bogo M.R."/>
            <person name="de Souza W."/>
        </authorList>
    </citation>
    <scope>NUCLEOTIDE SEQUENCE [LARGE SCALE GENOMIC DNA]</scope>
    <source>
        <strain evidence="3">K</strain>
    </source>
</reference>
<comment type="caution">
    <text evidence="3">The sequence shown here is derived from an EMBL/GenBank/DDBJ whole genome shotgun (WGS) entry which is preliminary data.</text>
</comment>
<dbReference type="RefSeq" id="XP_068363700.1">
    <property type="nucleotide sequence ID" value="XM_068501168.1"/>
</dbReference>
<dbReference type="InterPro" id="IPR029787">
    <property type="entry name" value="Nucleotide_cyclase"/>
</dbReference>
<keyword evidence="1" id="KW-0812">Transmembrane</keyword>
<keyword evidence="1" id="KW-0472">Membrane</keyword>
<dbReference type="Gene3D" id="3.30.70.1230">
    <property type="entry name" value="Nucleotide cyclase"/>
    <property type="match status" value="1"/>
</dbReference>
<dbReference type="EMBL" id="MLAK01000607">
    <property type="protein sequence ID" value="OHT10564.1"/>
    <property type="molecule type" value="Genomic_DNA"/>
</dbReference>
<feature type="transmembrane region" description="Helical" evidence="1">
    <location>
        <begin position="1062"/>
        <end position="1084"/>
    </location>
</feature>
<feature type="transmembrane region" description="Helical" evidence="1">
    <location>
        <begin position="111"/>
        <end position="136"/>
    </location>
</feature>
<proteinExistence type="predicted"/>
<feature type="transmembrane region" description="Helical" evidence="1">
    <location>
        <begin position="224"/>
        <end position="241"/>
    </location>
</feature>
<feature type="transmembrane region" description="Helical" evidence="1">
    <location>
        <begin position="292"/>
        <end position="313"/>
    </location>
</feature>
<feature type="transmembrane region" description="Helical" evidence="1">
    <location>
        <begin position="1278"/>
        <end position="1304"/>
    </location>
</feature>
<evidence type="ECO:0000313" key="4">
    <source>
        <dbReference type="Proteomes" id="UP000179807"/>
    </source>
</evidence>
<evidence type="ECO:0000256" key="1">
    <source>
        <dbReference type="SAM" id="Phobius"/>
    </source>
</evidence>
<accession>A0A1J4KL99</accession>
<sequence>MHTAFSSVHSTNTHTTKNFLSFSSQSVLEESKGPTIAEKLRMNLFHISINMQRYKFPSFLINATAVFRLVQWYAICFMPRFSAFWNMDGQSTIFIFILKLPLHLCVHFSHIYHAVLVIIMVLFFVFGIVHFITVLAKDPSEFSTPNSIIAWFRIFFQVLTPILTSFIMSAWGFLLSLLIFGEDRSPLIIISVVLGIIGIACATLCHFLSYYVIRGTAFLRDNELFVPWAPYTLLWASLEYYLNVCALLEELLPISQLYFRITYSIFCLLFYNPVTAIIFIRFPIFQSALDAVHIATMSVLCFIVIIFINVSVVWKQLNPTIICIVSLILYVILNMFFKYFENKWMSRDVKKLYSVYKNPHSILPHITPLVFTSPLSTQVALSQEAYQVMQNFNSLEITNKRLFHRYLIVGTESRMPAITNIDFVKWGVNYFTDFDTLIMCAQICEFFGENSQTQSVLLQRIKEEPKIGFFMMPILLSLEYEHKDNISDKPPFMTLLEKKANAGLSRCRRALALFWGCVLNHSQSTMKEALCKIRDAIHEADTHFDELLRCYPNSQSTIALNLSYLTEIKGEFIQCNEYISETSARLIEKRSDLTEDEDSIDGMSTLINDNSKSFYSHVQNLGTYMEQERHILIQTKAPLYVLMANTILSLVVILVSLVSVIVITLTELNKYPKILNIVDTAKDVIIQNALLTYSSRRLCLFANNKIGFDEFGLSDSELHQTTKPETLIPFILQGAEEHTSKLKKFYEATTVNKDMLTQLHNFTTEIKIYNQRRQGSIAYLFDLFSFWLKSIASNLPKYFDQPEYSMTGKNPMPTSAKTSDYWELLHHKKAESLRSSWFNFNEQLHSHFNQETRKVDNSLNQPLNNDDIINNLKIKKISTTNYTDIPSDLYLDYTSICSSTAMKELIVNIGPMAILVDEFMNKFYVTTSHIIDNLDRILYWSMIIFPVAFIVLFGIFLLFSAIFIKKEAAFRNTLYLSLPEQVASEFFRSGGRNKRRQNERGGNGEVCDVNGDNNDHEIIIYNEAMEINTGDQSLKEKALQIESLQQFSSFISGIRGTGINQFVGWMCVYLLLSACTLFVISFYARTINTSFHSRSMMICYAALRFAAFQYTGIHVQEFFYYDPTIADLQMNITDLDSLITQTLFFLGKTSIFAESLTFGDENITSDFREYQGIEDMYLARLPHQMSNFSEPVPSISSLIHEAYPSLSFDMRLRLYLTVSKGIVYSFINGFKNNTLPFKIDDDTWRQYNHFMIDHLSSDVQKTATIYIDSVGEIINSSFMIALVISIASLVVLALIFSIPIVMAVNALRGYFRMTTHVLCQIPPDIFERSMYINKWLKNQISRKNYKQFETYYKRTVSASLQSKIINESPEKLLLFNSQMQFLEASSLPLEGIEDPTLEDVLSLVVETNNNKSIIEQVQRAMEKFQDAKDNIENIVFVTTSLVGTPIKLTITGITTSDTSLSSTSSIQRYYAFIAILVRDITAEASQEAQYTAQKEKTISLLSEVVPRNFAIRMLEGERRISFSSGICSVLCCEVVDYDEVFGTFDSIKLIESIVSLRNLINKILVSFENVSLLNFHDGTMMFVAGLFNDEQNGRTEASDAIQFAAALNKHLIHIFNENQIEIKVRYGLCTGGPVYIKLLMDSSPVILISGEPVTIAKQIVTKCQPTQLLLERTTYECIYGMNIDCQMEGEVDYAGKHTSLYSVQVDQIQEDKG</sequence>
<feature type="transmembrane region" description="Helical" evidence="1">
    <location>
        <begin position="59"/>
        <end position="81"/>
    </location>
</feature>
<feature type="transmembrane region" description="Helical" evidence="1">
    <location>
        <begin position="187"/>
        <end position="212"/>
    </location>
</feature>
<keyword evidence="4" id="KW-1185">Reference proteome</keyword>
<name>A0A1J4KL99_9EUKA</name>
<feature type="transmembrane region" description="Helical" evidence="1">
    <location>
        <begin position="261"/>
        <end position="280"/>
    </location>
</feature>
<dbReference type="GeneID" id="94835872"/>
<evidence type="ECO:0000313" key="3">
    <source>
        <dbReference type="EMBL" id="OHT10564.1"/>
    </source>
</evidence>
<dbReference type="Pfam" id="PF00211">
    <property type="entry name" value="Guanylate_cyc"/>
    <property type="match status" value="1"/>
</dbReference>
<feature type="transmembrane region" description="Helical" evidence="1">
    <location>
        <begin position="639"/>
        <end position="665"/>
    </location>
</feature>
<dbReference type="OrthoDB" id="10553216at2759"/>
<evidence type="ECO:0000259" key="2">
    <source>
        <dbReference type="Pfam" id="PF00211"/>
    </source>
</evidence>
<dbReference type="Proteomes" id="UP000179807">
    <property type="component" value="Unassembled WGS sequence"/>
</dbReference>
<dbReference type="GO" id="GO:0009190">
    <property type="term" value="P:cyclic nucleotide biosynthetic process"/>
    <property type="evidence" value="ECO:0007669"/>
    <property type="project" value="InterPro"/>
</dbReference>
<feature type="transmembrane region" description="Helical" evidence="1">
    <location>
        <begin position="937"/>
        <end position="964"/>
    </location>
</feature>
<keyword evidence="1" id="KW-1133">Transmembrane helix</keyword>
<dbReference type="InterPro" id="IPR001054">
    <property type="entry name" value="A/G_cyclase"/>
</dbReference>
<protein>
    <recommendedName>
        <fullName evidence="2">Guanylate cyclase domain-containing protein</fullName>
    </recommendedName>
</protein>
<organism evidence="3 4">
    <name type="scientific">Tritrichomonas foetus</name>
    <dbReference type="NCBI Taxonomy" id="1144522"/>
    <lineage>
        <taxon>Eukaryota</taxon>
        <taxon>Metamonada</taxon>
        <taxon>Parabasalia</taxon>
        <taxon>Tritrichomonadida</taxon>
        <taxon>Tritrichomonadidae</taxon>
        <taxon>Tritrichomonas</taxon>
    </lineage>
</organism>
<dbReference type="SUPFAM" id="SSF55073">
    <property type="entry name" value="Nucleotide cyclase"/>
    <property type="match status" value="1"/>
</dbReference>
<dbReference type="VEuPathDB" id="TrichDB:TRFO_20052"/>
<dbReference type="GO" id="GO:0035556">
    <property type="term" value="P:intracellular signal transduction"/>
    <property type="evidence" value="ECO:0007669"/>
    <property type="project" value="InterPro"/>
</dbReference>
<feature type="domain" description="Guanylate cyclase" evidence="2">
    <location>
        <begin position="1527"/>
        <end position="1698"/>
    </location>
</feature>
<feature type="transmembrane region" description="Helical" evidence="1">
    <location>
        <begin position="148"/>
        <end position="181"/>
    </location>
</feature>